<protein>
    <submittedName>
        <fullName evidence="1">Aromatase</fullName>
    </submittedName>
</protein>
<sequence>MPQVKASIVIQGDLDDIFAVTNDIERWPVLFNEYRQAKVLSSHRDGRFQKLEFQLANEEGETWVSWRILDYQDHIAIAQRGTPKYPFLYMHLTWSYQQEADGVRMTWTQDFELDPAAPLTNEQVVKRMQTHMEENQKHFKQVLEARQLKEGSV</sequence>
<comment type="caution">
    <text evidence="1">The sequence shown here is derived from an EMBL/GenBank/DDBJ whole genome shotgun (WGS) entry which is preliminary data.</text>
</comment>
<dbReference type="Gene3D" id="3.30.530.20">
    <property type="match status" value="1"/>
</dbReference>
<name>A0A326TQE7_THEHA</name>
<keyword evidence="2" id="KW-1185">Reference proteome</keyword>
<dbReference type="Proteomes" id="UP000248806">
    <property type="component" value="Unassembled WGS sequence"/>
</dbReference>
<dbReference type="InterPro" id="IPR019587">
    <property type="entry name" value="Polyketide_cyclase/dehydratase"/>
</dbReference>
<organism evidence="1 2">
    <name type="scientific">Thermosporothrix hazakensis</name>
    <dbReference type="NCBI Taxonomy" id="644383"/>
    <lineage>
        <taxon>Bacteria</taxon>
        <taxon>Bacillati</taxon>
        <taxon>Chloroflexota</taxon>
        <taxon>Ktedonobacteria</taxon>
        <taxon>Ktedonobacterales</taxon>
        <taxon>Thermosporotrichaceae</taxon>
        <taxon>Thermosporothrix</taxon>
    </lineage>
</organism>
<dbReference type="SUPFAM" id="SSF55961">
    <property type="entry name" value="Bet v1-like"/>
    <property type="match status" value="1"/>
</dbReference>
<dbReference type="OrthoDB" id="156693at2"/>
<dbReference type="InterPro" id="IPR023393">
    <property type="entry name" value="START-like_dom_sf"/>
</dbReference>
<dbReference type="Pfam" id="PF10604">
    <property type="entry name" value="Polyketide_cyc2"/>
    <property type="match status" value="1"/>
</dbReference>
<accession>A0A326TQE7</accession>
<dbReference type="RefSeq" id="WP_111326593.1">
    <property type="nucleotide sequence ID" value="NZ_BIFX01000003.1"/>
</dbReference>
<evidence type="ECO:0000313" key="2">
    <source>
        <dbReference type="Proteomes" id="UP000248806"/>
    </source>
</evidence>
<gene>
    <name evidence="1" type="ORF">EI42_06226</name>
</gene>
<dbReference type="EMBL" id="QKUF01000053">
    <property type="protein sequence ID" value="PZW18309.1"/>
    <property type="molecule type" value="Genomic_DNA"/>
</dbReference>
<reference evidence="1 2" key="1">
    <citation type="submission" date="2018-06" db="EMBL/GenBank/DDBJ databases">
        <title>Genomic Encyclopedia of Archaeal and Bacterial Type Strains, Phase II (KMG-II): from individual species to whole genera.</title>
        <authorList>
            <person name="Goeker M."/>
        </authorList>
    </citation>
    <scope>NUCLEOTIDE SEQUENCE [LARGE SCALE GENOMIC DNA]</scope>
    <source>
        <strain evidence="1 2">ATCC BAA-1881</strain>
    </source>
</reference>
<evidence type="ECO:0000313" key="1">
    <source>
        <dbReference type="EMBL" id="PZW18309.1"/>
    </source>
</evidence>
<dbReference type="AlphaFoldDB" id="A0A326TQE7"/>
<proteinExistence type="predicted"/>